<proteinExistence type="predicted"/>
<dbReference type="EMBL" id="BJZV01000023">
    <property type="protein sequence ID" value="GEP11770.1"/>
    <property type="molecule type" value="Genomic_DNA"/>
</dbReference>
<dbReference type="RefSeq" id="WP_147048183.1">
    <property type="nucleotide sequence ID" value="NZ_BJZV01000023.1"/>
</dbReference>
<protein>
    <submittedName>
        <fullName evidence="1">Uncharacterized protein</fullName>
    </submittedName>
</protein>
<keyword evidence="2" id="KW-1185">Reference proteome</keyword>
<evidence type="ECO:0000313" key="1">
    <source>
        <dbReference type="EMBL" id="GEP11770.1"/>
    </source>
</evidence>
<accession>A0A512JP81</accession>
<comment type="caution">
    <text evidence="1">The sequence shown here is derived from an EMBL/GenBank/DDBJ whole genome shotgun (WGS) entry which is preliminary data.</text>
</comment>
<sequence>MTISSTLPPGVTCSDHRWQSGYEAGFEDDHPWSDDPVYIAGWLTGYMGADQCGEADAVARYREHAVPWHTLSQRVPARASLGEPEGLSEACEVKNGDRRAFARYLPGIGGSYEDMNAPNMREEAWIGEDGKPLSWEPTHWRPAPI</sequence>
<dbReference type="Proteomes" id="UP000321750">
    <property type="component" value="Unassembled WGS sequence"/>
</dbReference>
<reference evidence="1 2" key="1">
    <citation type="submission" date="2019-07" db="EMBL/GenBank/DDBJ databases">
        <title>Whole genome shotgun sequence of Methylobacterium gnaphalii NBRC 107716.</title>
        <authorList>
            <person name="Hosoyama A."/>
            <person name="Uohara A."/>
            <person name="Ohji S."/>
            <person name="Ichikawa N."/>
        </authorList>
    </citation>
    <scope>NUCLEOTIDE SEQUENCE [LARGE SCALE GENOMIC DNA]</scope>
    <source>
        <strain evidence="1 2">NBRC 107716</strain>
    </source>
</reference>
<name>A0A512JP81_9HYPH</name>
<dbReference type="OrthoDB" id="8163919at2"/>
<evidence type="ECO:0000313" key="2">
    <source>
        <dbReference type="Proteomes" id="UP000321750"/>
    </source>
</evidence>
<organism evidence="1 2">
    <name type="scientific">Methylobacterium gnaphalii</name>
    <dbReference type="NCBI Taxonomy" id="1010610"/>
    <lineage>
        <taxon>Bacteria</taxon>
        <taxon>Pseudomonadati</taxon>
        <taxon>Pseudomonadota</taxon>
        <taxon>Alphaproteobacteria</taxon>
        <taxon>Hyphomicrobiales</taxon>
        <taxon>Methylobacteriaceae</taxon>
        <taxon>Methylobacterium</taxon>
    </lineage>
</organism>
<gene>
    <name evidence="1" type="ORF">MGN01_36150</name>
</gene>
<dbReference type="AlphaFoldDB" id="A0A512JP81"/>